<dbReference type="GO" id="GO:0005524">
    <property type="term" value="F:ATP binding"/>
    <property type="evidence" value="ECO:0007669"/>
    <property type="project" value="UniProtKB-KW"/>
</dbReference>
<dbReference type="Pfam" id="PF25601">
    <property type="entry name" value="AAA_lid_14"/>
    <property type="match status" value="1"/>
</dbReference>
<evidence type="ECO:0000256" key="3">
    <source>
        <dbReference type="ARBA" id="ARBA00023015"/>
    </source>
</evidence>
<dbReference type="PROSITE" id="PS00676">
    <property type="entry name" value="SIGMA54_INTERACT_2"/>
    <property type="match status" value="1"/>
</dbReference>
<dbReference type="CDD" id="cd00009">
    <property type="entry name" value="AAA"/>
    <property type="match status" value="1"/>
</dbReference>
<dbReference type="InterPro" id="IPR003593">
    <property type="entry name" value="AAA+_ATPase"/>
</dbReference>
<dbReference type="Gene3D" id="1.10.10.60">
    <property type="entry name" value="Homeodomain-like"/>
    <property type="match status" value="1"/>
</dbReference>
<keyword evidence="2" id="KW-0067">ATP-binding</keyword>
<evidence type="ECO:0000256" key="5">
    <source>
        <dbReference type="ARBA" id="ARBA00023163"/>
    </source>
</evidence>
<evidence type="ECO:0000256" key="1">
    <source>
        <dbReference type="ARBA" id="ARBA00022741"/>
    </source>
</evidence>
<dbReference type="PROSITE" id="PS00675">
    <property type="entry name" value="SIGMA54_INTERACT_1"/>
    <property type="match status" value="1"/>
</dbReference>
<dbReference type="Gene3D" id="3.40.50.300">
    <property type="entry name" value="P-loop containing nucleotide triphosphate hydrolases"/>
    <property type="match status" value="1"/>
</dbReference>
<sequence>MTVEEFQNKFGIISKSKKVKDLCDIAIQVAQSDISILLTGESGVGKDVFARAIHGASKRANNKLVSVNCGAIPEGILESELFGHEKGSFTGATDVRKGYFEIADKGTLFLDEIGEMSLTTQVKLLRVLETNEFMRIGSERVTKVDVRIIAATNKNLQNEVDSKRFRSDLYFRLKAVTLSIPPLRERKKDIIPLANYFLKEYSQRNNLPQFSISDDAWNYLLNYSWPGNIRELKNTIESTVAISRSNVLTADAFLQLIEPEREVTSSLNLPVHLDKPSDALDREMIYRALIDLKRDISELKNLAMQNFNNINPNFEEEIIPIDQLEREAIIRALNYTKWNKKLAAKLLRISERTLYRKLKEYEIS</sequence>
<dbReference type="Pfam" id="PF02954">
    <property type="entry name" value="HTH_8"/>
    <property type="match status" value="1"/>
</dbReference>
<dbReference type="GO" id="GO:0043565">
    <property type="term" value="F:sequence-specific DNA binding"/>
    <property type="evidence" value="ECO:0007669"/>
    <property type="project" value="InterPro"/>
</dbReference>
<name>A0A3B1CNN4_9ZZZZ</name>
<dbReference type="InterPro" id="IPR025662">
    <property type="entry name" value="Sigma_54_int_dom_ATP-bd_1"/>
</dbReference>
<organism evidence="7">
    <name type="scientific">hydrothermal vent metagenome</name>
    <dbReference type="NCBI Taxonomy" id="652676"/>
    <lineage>
        <taxon>unclassified sequences</taxon>
        <taxon>metagenomes</taxon>
        <taxon>ecological metagenomes</taxon>
    </lineage>
</organism>
<proteinExistence type="predicted"/>
<dbReference type="Pfam" id="PF00158">
    <property type="entry name" value="Sigma54_activat"/>
    <property type="match status" value="1"/>
</dbReference>
<reference evidence="7" key="1">
    <citation type="submission" date="2018-06" db="EMBL/GenBank/DDBJ databases">
        <authorList>
            <person name="Zhirakovskaya E."/>
        </authorList>
    </citation>
    <scope>NUCLEOTIDE SEQUENCE</scope>
</reference>
<feature type="domain" description="Sigma-54 factor interaction" evidence="6">
    <location>
        <begin position="12"/>
        <end position="241"/>
    </location>
</feature>
<keyword evidence="1" id="KW-0547">Nucleotide-binding</keyword>
<dbReference type="Gene3D" id="1.10.8.60">
    <property type="match status" value="1"/>
</dbReference>
<dbReference type="InterPro" id="IPR009057">
    <property type="entry name" value="Homeodomain-like_sf"/>
</dbReference>
<keyword evidence="3" id="KW-0805">Transcription regulation</keyword>
<gene>
    <name evidence="7" type="ORF">MNBD_IGNAVI01-1669</name>
</gene>
<evidence type="ECO:0000256" key="2">
    <source>
        <dbReference type="ARBA" id="ARBA00022840"/>
    </source>
</evidence>
<dbReference type="EMBL" id="UOGD01000303">
    <property type="protein sequence ID" value="VAX25614.1"/>
    <property type="molecule type" value="Genomic_DNA"/>
</dbReference>
<dbReference type="PROSITE" id="PS00688">
    <property type="entry name" value="SIGMA54_INTERACT_3"/>
    <property type="match status" value="1"/>
</dbReference>
<protein>
    <submittedName>
        <fullName evidence="7">Two-component system response regulator protein</fullName>
    </submittedName>
</protein>
<dbReference type="PRINTS" id="PR01590">
    <property type="entry name" value="HTHFIS"/>
</dbReference>
<dbReference type="InterPro" id="IPR027417">
    <property type="entry name" value="P-loop_NTPase"/>
</dbReference>
<accession>A0A3B1CNN4</accession>
<dbReference type="InterPro" id="IPR002078">
    <property type="entry name" value="Sigma_54_int"/>
</dbReference>
<dbReference type="GO" id="GO:0006355">
    <property type="term" value="P:regulation of DNA-templated transcription"/>
    <property type="evidence" value="ECO:0007669"/>
    <property type="project" value="InterPro"/>
</dbReference>
<dbReference type="SMART" id="SM00382">
    <property type="entry name" value="AAA"/>
    <property type="match status" value="1"/>
</dbReference>
<dbReference type="PANTHER" id="PTHR32071:SF121">
    <property type="entry name" value="SIGMA L-DEPENDENT TRANSCRIPTIONAL REGULATOR YQIR-RELATED"/>
    <property type="match status" value="1"/>
</dbReference>
<dbReference type="PANTHER" id="PTHR32071">
    <property type="entry name" value="TRANSCRIPTIONAL REGULATORY PROTEIN"/>
    <property type="match status" value="1"/>
</dbReference>
<dbReference type="InterPro" id="IPR058031">
    <property type="entry name" value="AAA_lid_NorR"/>
</dbReference>
<dbReference type="SUPFAM" id="SSF52540">
    <property type="entry name" value="P-loop containing nucleoside triphosphate hydrolases"/>
    <property type="match status" value="1"/>
</dbReference>
<dbReference type="InterPro" id="IPR025943">
    <property type="entry name" value="Sigma_54_int_dom_ATP-bd_2"/>
</dbReference>
<evidence type="ECO:0000256" key="4">
    <source>
        <dbReference type="ARBA" id="ARBA00023125"/>
    </source>
</evidence>
<evidence type="ECO:0000259" key="6">
    <source>
        <dbReference type="PROSITE" id="PS50045"/>
    </source>
</evidence>
<evidence type="ECO:0000313" key="7">
    <source>
        <dbReference type="EMBL" id="VAX25614.1"/>
    </source>
</evidence>
<dbReference type="InterPro" id="IPR025944">
    <property type="entry name" value="Sigma_54_int_dom_CS"/>
</dbReference>
<dbReference type="InterPro" id="IPR002197">
    <property type="entry name" value="HTH_Fis"/>
</dbReference>
<dbReference type="SUPFAM" id="SSF46689">
    <property type="entry name" value="Homeodomain-like"/>
    <property type="match status" value="1"/>
</dbReference>
<dbReference type="FunFam" id="3.40.50.300:FF:000006">
    <property type="entry name" value="DNA-binding transcriptional regulator NtrC"/>
    <property type="match status" value="1"/>
</dbReference>
<dbReference type="PROSITE" id="PS50045">
    <property type="entry name" value="SIGMA54_INTERACT_4"/>
    <property type="match status" value="1"/>
</dbReference>
<keyword evidence="4" id="KW-0238">DNA-binding</keyword>
<keyword evidence="5" id="KW-0804">Transcription</keyword>
<dbReference type="AlphaFoldDB" id="A0A3B1CNN4"/>